<evidence type="ECO:0000256" key="1">
    <source>
        <dbReference type="ARBA" id="ARBA00005820"/>
    </source>
</evidence>
<dbReference type="GO" id="GO:0006355">
    <property type="term" value="P:regulation of DNA-templated transcription"/>
    <property type="evidence" value="ECO:0007669"/>
    <property type="project" value="InterPro"/>
</dbReference>
<dbReference type="EMBL" id="RKQG01000001">
    <property type="protein sequence ID" value="RPE33051.1"/>
    <property type="molecule type" value="Genomic_DNA"/>
</dbReference>
<proteinExistence type="inferred from homology"/>
<evidence type="ECO:0000256" key="5">
    <source>
        <dbReference type="ARBA" id="ARBA00023163"/>
    </source>
</evidence>
<dbReference type="SUPFAM" id="SSF48452">
    <property type="entry name" value="TPR-like"/>
    <property type="match status" value="1"/>
</dbReference>
<dbReference type="Proteomes" id="UP000267408">
    <property type="component" value="Unassembled WGS sequence"/>
</dbReference>
<dbReference type="InterPro" id="IPR005158">
    <property type="entry name" value="BTAD"/>
</dbReference>
<dbReference type="RefSeq" id="WP_123553304.1">
    <property type="nucleotide sequence ID" value="NZ_JBEYIY010000019.1"/>
</dbReference>
<dbReference type="InterPro" id="IPR016032">
    <property type="entry name" value="Sig_transdc_resp-reg_C-effctor"/>
</dbReference>
<dbReference type="InterPro" id="IPR011990">
    <property type="entry name" value="TPR-like_helical_dom_sf"/>
</dbReference>
<feature type="domain" description="OmpR/PhoB-type" evidence="7">
    <location>
        <begin position="1"/>
        <end position="90"/>
    </location>
</feature>
<sequence length="253" mass="28995">MEFRILGPVRIRTAEHEDALSGSKQRTMLAALLLAEGRTLSDERLGRMLWDDRPPSTAPAQIHTYASRIRRRLGPDVPLVRIRTGYQLIAHHVRYDQREFTRLSDEGHRALRAQDYRLAADRLREALALWRGEALADATEHLVLAEGPRLEEYRLEALESRIEAELVLGRHRQLVSELTGLVTHHPMRERFRALLMTALYRSDRQAEALAAYLDGRRMLAEELGVEPGLLLARTYRAVLTGEVRTRMPQQLTA</sequence>
<reference evidence="10 11" key="1">
    <citation type="submission" date="2018-11" db="EMBL/GenBank/DDBJ databases">
        <title>Sequencing the genomes of 1000 actinobacteria strains.</title>
        <authorList>
            <person name="Klenk H.-P."/>
        </authorList>
    </citation>
    <scope>NUCLEOTIDE SEQUENCE [LARGE SCALE GENOMIC DNA]</scope>
    <source>
        <strain evidence="8 11">DSM 44780</strain>
        <strain evidence="9 10">DSM 44781</strain>
    </source>
</reference>
<comment type="caution">
    <text evidence="9">The sequence shown here is derived from an EMBL/GenBank/DDBJ whole genome shotgun (WGS) entry which is preliminary data.</text>
</comment>
<evidence type="ECO:0000256" key="2">
    <source>
        <dbReference type="ARBA" id="ARBA00023012"/>
    </source>
</evidence>
<dbReference type="InterPro" id="IPR001867">
    <property type="entry name" value="OmpR/PhoB-type_DNA-bd"/>
</dbReference>
<dbReference type="OrthoDB" id="4336084at2"/>
<dbReference type="Pfam" id="PF00486">
    <property type="entry name" value="Trans_reg_C"/>
    <property type="match status" value="1"/>
</dbReference>
<keyword evidence="5" id="KW-0804">Transcription</keyword>
<evidence type="ECO:0000313" key="9">
    <source>
        <dbReference type="EMBL" id="RPE33051.1"/>
    </source>
</evidence>
<keyword evidence="2" id="KW-0902">Two-component regulatory system</keyword>
<protein>
    <submittedName>
        <fullName evidence="9">DNA-binding SARP family transcriptional activator</fullName>
    </submittedName>
</protein>
<dbReference type="PANTHER" id="PTHR35807:SF1">
    <property type="entry name" value="TRANSCRIPTIONAL REGULATOR REDD"/>
    <property type="match status" value="1"/>
</dbReference>
<dbReference type="SMART" id="SM01043">
    <property type="entry name" value="BTAD"/>
    <property type="match status" value="1"/>
</dbReference>
<accession>A0A8G1UIY7</accession>
<evidence type="ECO:0000313" key="10">
    <source>
        <dbReference type="Proteomes" id="UP000266906"/>
    </source>
</evidence>
<gene>
    <name evidence="9" type="ORF">EDD38_1330</name>
    <name evidence="8" type="ORF">EDD39_0682</name>
</gene>
<dbReference type="GO" id="GO:0000160">
    <property type="term" value="P:phosphorelay signal transduction system"/>
    <property type="evidence" value="ECO:0007669"/>
    <property type="project" value="UniProtKB-KW"/>
</dbReference>
<comment type="similarity">
    <text evidence="1">Belongs to the AfsR/DnrI/RedD regulatory family.</text>
</comment>
<dbReference type="AlphaFoldDB" id="A0A3N4RQ97"/>
<feature type="DNA-binding region" description="OmpR/PhoB-type" evidence="6">
    <location>
        <begin position="1"/>
        <end position="90"/>
    </location>
</feature>
<dbReference type="EMBL" id="RJVJ01000001">
    <property type="protein sequence ID" value="ROR42557.1"/>
    <property type="molecule type" value="Genomic_DNA"/>
</dbReference>
<evidence type="ECO:0000256" key="3">
    <source>
        <dbReference type="ARBA" id="ARBA00023015"/>
    </source>
</evidence>
<dbReference type="Proteomes" id="UP000266906">
    <property type="component" value="Unassembled WGS sequence"/>
</dbReference>
<dbReference type="Gene3D" id="1.25.40.10">
    <property type="entry name" value="Tetratricopeptide repeat domain"/>
    <property type="match status" value="1"/>
</dbReference>
<dbReference type="Pfam" id="PF03704">
    <property type="entry name" value="BTAD"/>
    <property type="match status" value="1"/>
</dbReference>
<keyword evidence="4 6" id="KW-0238">DNA-binding</keyword>
<dbReference type="GO" id="GO:0003677">
    <property type="term" value="F:DNA binding"/>
    <property type="evidence" value="ECO:0007669"/>
    <property type="project" value="UniProtKB-UniRule"/>
</dbReference>
<evidence type="ECO:0000313" key="11">
    <source>
        <dbReference type="Proteomes" id="UP000267408"/>
    </source>
</evidence>
<organism evidence="9 10">
    <name type="scientific">Kitasatospora cineracea</name>
    <dbReference type="NCBI Taxonomy" id="88074"/>
    <lineage>
        <taxon>Bacteria</taxon>
        <taxon>Bacillati</taxon>
        <taxon>Actinomycetota</taxon>
        <taxon>Actinomycetes</taxon>
        <taxon>Kitasatosporales</taxon>
        <taxon>Streptomycetaceae</taxon>
        <taxon>Kitasatospora</taxon>
    </lineage>
</organism>
<dbReference type="PROSITE" id="PS51755">
    <property type="entry name" value="OMPR_PHOB"/>
    <property type="match status" value="1"/>
</dbReference>
<evidence type="ECO:0000256" key="6">
    <source>
        <dbReference type="PROSITE-ProRule" id="PRU01091"/>
    </source>
</evidence>
<name>A0A3N4RQ97_9ACTN</name>
<evidence type="ECO:0000256" key="4">
    <source>
        <dbReference type="ARBA" id="ARBA00023125"/>
    </source>
</evidence>
<dbReference type="SMART" id="SM00862">
    <property type="entry name" value="Trans_reg_C"/>
    <property type="match status" value="1"/>
</dbReference>
<dbReference type="SUPFAM" id="SSF46894">
    <property type="entry name" value="C-terminal effector domain of the bipartite response regulators"/>
    <property type="match status" value="1"/>
</dbReference>
<accession>A0A3N4RQ97</accession>
<keyword evidence="3" id="KW-0805">Transcription regulation</keyword>
<keyword evidence="10" id="KW-1185">Reference proteome</keyword>
<dbReference type="CDD" id="cd15831">
    <property type="entry name" value="BTAD"/>
    <property type="match status" value="1"/>
</dbReference>
<evidence type="ECO:0000259" key="7">
    <source>
        <dbReference type="PROSITE" id="PS51755"/>
    </source>
</evidence>
<dbReference type="InterPro" id="IPR051677">
    <property type="entry name" value="AfsR-DnrI-RedD_regulator"/>
</dbReference>
<dbReference type="PANTHER" id="PTHR35807">
    <property type="entry name" value="TRANSCRIPTIONAL REGULATOR REDD-RELATED"/>
    <property type="match status" value="1"/>
</dbReference>
<dbReference type="Gene3D" id="1.10.10.10">
    <property type="entry name" value="Winged helix-like DNA-binding domain superfamily/Winged helix DNA-binding domain"/>
    <property type="match status" value="1"/>
</dbReference>
<dbReference type="InterPro" id="IPR036388">
    <property type="entry name" value="WH-like_DNA-bd_sf"/>
</dbReference>
<evidence type="ECO:0000313" key="8">
    <source>
        <dbReference type="EMBL" id="ROR42557.1"/>
    </source>
</evidence>